<comment type="function">
    <text evidence="8">Catalyzes the attachment of tryptophan to tRNA(Trp).</text>
</comment>
<dbReference type="Gene3D" id="1.10.240.10">
    <property type="entry name" value="Tyrosyl-Transfer RNA Synthetase"/>
    <property type="match status" value="1"/>
</dbReference>
<accession>A0A1I3LLF0</accession>
<feature type="binding site" evidence="8">
    <location>
        <begin position="217"/>
        <end position="221"/>
    </location>
    <ligand>
        <name>ATP</name>
        <dbReference type="ChEBI" id="CHEBI:30616"/>
    </ligand>
</feature>
<feature type="binding site" evidence="8">
    <location>
        <begin position="13"/>
        <end position="15"/>
    </location>
    <ligand>
        <name>ATP</name>
        <dbReference type="ChEBI" id="CHEBI:30616"/>
    </ligand>
</feature>
<feature type="short sequence motif" description="'KMSKS' region" evidence="8">
    <location>
        <begin position="217"/>
        <end position="221"/>
    </location>
</feature>
<feature type="short sequence motif" description="'HIGH' region" evidence="8">
    <location>
        <begin position="14"/>
        <end position="22"/>
    </location>
</feature>
<dbReference type="EMBL" id="FORF01000007">
    <property type="protein sequence ID" value="SFI85574.1"/>
    <property type="molecule type" value="Genomic_DNA"/>
</dbReference>
<dbReference type="PANTHER" id="PTHR43766">
    <property type="entry name" value="TRYPTOPHAN--TRNA LIGASE, MITOCHONDRIAL"/>
    <property type="match status" value="1"/>
</dbReference>
<keyword evidence="5 8" id="KW-0648">Protein biosynthesis</keyword>
<organism evidence="10 11">
    <name type="scientific">Aquamicrobium aerolatum DSM 21857</name>
    <dbReference type="NCBI Taxonomy" id="1121003"/>
    <lineage>
        <taxon>Bacteria</taxon>
        <taxon>Pseudomonadati</taxon>
        <taxon>Pseudomonadota</taxon>
        <taxon>Alphaproteobacteria</taxon>
        <taxon>Hyphomicrobiales</taxon>
        <taxon>Phyllobacteriaceae</taxon>
        <taxon>Aerobium</taxon>
    </lineage>
</organism>
<evidence type="ECO:0000256" key="5">
    <source>
        <dbReference type="ARBA" id="ARBA00022917"/>
    </source>
</evidence>
<reference evidence="11" key="1">
    <citation type="submission" date="2016-10" db="EMBL/GenBank/DDBJ databases">
        <authorList>
            <person name="Varghese N."/>
            <person name="Submissions S."/>
        </authorList>
    </citation>
    <scope>NUCLEOTIDE SEQUENCE [LARGE SCALE GENOMIC DNA]</scope>
    <source>
        <strain evidence="11">DSM 21857</strain>
    </source>
</reference>
<dbReference type="GO" id="GO:0006436">
    <property type="term" value="P:tryptophanyl-tRNA aminoacylation"/>
    <property type="evidence" value="ECO:0007669"/>
    <property type="project" value="UniProtKB-UniRule"/>
</dbReference>
<dbReference type="InterPro" id="IPR002305">
    <property type="entry name" value="aa-tRNA-synth_Ic"/>
</dbReference>
<dbReference type="InterPro" id="IPR050203">
    <property type="entry name" value="Trp-tRNA_synthetase"/>
</dbReference>
<evidence type="ECO:0000256" key="7">
    <source>
        <dbReference type="ARBA" id="ARBA00049929"/>
    </source>
</evidence>
<comment type="catalytic activity">
    <reaction evidence="7 8">
        <text>tRNA(Trp) + L-tryptophan + ATP = L-tryptophyl-tRNA(Trp) + AMP + diphosphate + H(+)</text>
        <dbReference type="Rhea" id="RHEA:24080"/>
        <dbReference type="Rhea" id="RHEA-COMP:9671"/>
        <dbReference type="Rhea" id="RHEA-COMP:9705"/>
        <dbReference type="ChEBI" id="CHEBI:15378"/>
        <dbReference type="ChEBI" id="CHEBI:30616"/>
        <dbReference type="ChEBI" id="CHEBI:33019"/>
        <dbReference type="ChEBI" id="CHEBI:57912"/>
        <dbReference type="ChEBI" id="CHEBI:78442"/>
        <dbReference type="ChEBI" id="CHEBI:78535"/>
        <dbReference type="ChEBI" id="CHEBI:456215"/>
        <dbReference type="EC" id="6.1.1.2"/>
    </reaction>
</comment>
<keyword evidence="8" id="KW-0963">Cytoplasm</keyword>
<dbReference type="NCBIfam" id="TIGR00233">
    <property type="entry name" value="trpS"/>
    <property type="match status" value="1"/>
</dbReference>
<feature type="binding site" evidence="8">
    <location>
        <position position="208"/>
    </location>
    <ligand>
        <name>ATP</name>
        <dbReference type="ChEBI" id="CHEBI:30616"/>
    </ligand>
</feature>
<dbReference type="Pfam" id="PF00579">
    <property type="entry name" value="tRNA-synt_1b"/>
    <property type="match status" value="1"/>
</dbReference>
<dbReference type="SUPFAM" id="SSF52374">
    <property type="entry name" value="Nucleotidylyl transferase"/>
    <property type="match status" value="1"/>
</dbReference>
<dbReference type="Gene3D" id="3.40.50.620">
    <property type="entry name" value="HUPs"/>
    <property type="match status" value="1"/>
</dbReference>
<dbReference type="InterPro" id="IPR024109">
    <property type="entry name" value="Trp-tRNA-ligase_bac-type"/>
</dbReference>
<dbReference type="PROSITE" id="PS00178">
    <property type="entry name" value="AA_TRNA_LIGASE_I"/>
    <property type="match status" value="1"/>
</dbReference>
<dbReference type="HAMAP" id="MF_00140_B">
    <property type="entry name" value="Trp_tRNA_synth_B"/>
    <property type="match status" value="1"/>
</dbReference>
<comment type="subunit">
    <text evidence="8">Homodimer.</text>
</comment>
<keyword evidence="6 8" id="KW-0030">Aminoacyl-tRNA synthetase</keyword>
<sequence>MNSFKPLVFSGVQPTGNLHLGNYLGAIRNFVALQDHHDCIYCVVDMHSITAQLVQPDLPSQTRSITAAFLAAGIDPKKHIVFNQSRVMQHAELAWIFNCVARIGWMNRMTQFKDKAGKDRENASLGLLAYPSLMAADILLYRATHVPVGEDQKQHLELTRDIAAKFNNDFSTKIAELGVGVEMEVGQETVHGFFPITEPLIEGPATRVMSLREGTKKMSKSDASDLSRINLTDDADTIAKKIRKAKTDPAPLPSELDGLKDRPEADNLVGIYAALSGRSREDVISEFGGQQFSVFKPALVDLAVNKLAPIADEMRRLEADTAYIDSVLRDGGERAGAIAEANMKTVREIVGFLSN</sequence>
<feature type="binding site" evidence="8">
    <location>
        <begin position="149"/>
        <end position="151"/>
    </location>
    <ligand>
        <name>ATP</name>
        <dbReference type="ChEBI" id="CHEBI:30616"/>
    </ligand>
</feature>
<dbReference type="GO" id="GO:0005829">
    <property type="term" value="C:cytosol"/>
    <property type="evidence" value="ECO:0007669"/>
    <property type="project" value="TreeGrafter"/>
</dbReference>
<keyword evidence="4 8" id="KW-0067">ATP-binding</keyword>
<dbReference type="GO" id="GO:0005524">
    <property type="term" value="F:ATP binding"/>
    <property type="evidence" value="ECO:0007669"/>
    <property type="project" value="UniProtKB-UniRule"/>
</dbReference>
<dbReference type="CDD" id="cd00806">
    <property type="entry name" value="TrpRS_core"/>
    <property type="match status" value="1"/>
</dbReference>
<dbReference type="EC" id="6.1.1.2" evidence="8"/>
<evidence type="ECO:0000256" key="6">
    <source>
        <dbReference type="ARBA" id="ARBA00023146"/>
    </source>
</evidence>
<evidence type="ECO:0000256" key="2">
    <source>
        <dbReference type="ARBA" id="ARBA00022598"/>
    </source>
</evidence>
<evidence type="ECO:0000256" key="9">
    <source>
        <dbReference type="RuleBase" id="RU363036"/>
    </source>
</evidence>
<keyword evidence="11" id="KW-1185">Reference proteome</keyword>
<dbReference type="InterPro" id="IPR001412">
    <property type="entry name" value="aa-tRNA-synth_I_CS"/>
</dbReference>
<name>A0A1I3LLF0_9HYPH</name>
<gene>
    <name evidence="8" type="primary">trpS</name>
    <name evidence="10" type="ORF">SAMN03080618_01532</name>
</gene>
<keyword evidence="2 8" id="KW-0436">Ligase</keyword>
<dbReference type="InterPro" id="IPR014729">
    <property type="entry name" value="Rossmann-like_a/b/a_fold"/>
</dbReference>
<keyword evidence="3 8" id="KW-0547">Nucleotide-binding</keyword>
<comment type="similarity">
    <text evidence="1 8 9">Belongs to the class-I aminoacyl-tRNA synthetase family.</text>
</comment>
<evidence type="ECO:0000256" key="1">
    <source>
        <dbReference type="ARBA" id="ARBA00005594"/>
    </source>
</evidence>
<dbReference type="PANTHER" id="PTHR43766:SF1">
    <property type="entry name" value="TRYPTOPHAN--TRNA LIGASE, MITOCHONDRIAL"/>
    <property type="match status" value="1"/>
</dbReference>
<dbReference type="OrthoDB" id="9801042at2"/>
<dbReference type="InterPro" id="IPR002306">
    <property type="entry name" value="Trp-tRNA-ligase"/>
</dbReference>
<dbReference type="Proteomes" id="UP000242763">
    <property type="component" value="Unassembled WGS sequence"/>
</dbReference>
<dbReference type="PRINTS" id="PR01039">
    <property type="entry name" value="TRNASYNTHTRP"/>
</dbReference>
<dbReference type="GO" id="GO:0004830">
    <property type="term" value="F:tryptophan-tRNA ligase activity"/>
    <property type="evidence" value="ECO:0007669"/>
    <property type="project" value="UniProtKB-UniRule"/>
</dbReference>
<feature type="binding site" evidence="8">
    <location>
        <begin position="21"/>
        <end position="22"/>
    </location>
    <ligand>
        <name>ATP</name>
        <dbReference type="ChEBI" id="CHEBI:30616"/>
    </ligand>
</feature>
<dbReference type="RefSeq" id="WP_091520543.1">
    <property type="nucleotide sequence ID" value="NZ_FORF01000007.1"/>
</dbReference>
<evidence type="ECO:0000256" key="3">
    <source>
        <dbReference type="ARBA" id="ARBA00022741"/>
    </source>
</evidence>
<dbReference type="STRING" id="1121003.SAMN03080618_01532"/>
<evidence type="ECO:0000256" key="8">
    <source>
        <dbReference type="HAMAP-Rule" id="MF_00140"/>
    </source>
</evidence>
<dbReference type="AlphaFoldDB" id="A0A1I3LLF0"/>
<proteinExistence type="inferred from homology"/>
<protein>
    <recommendedName>
        <fullName evidence="8">Tryptophan--tRNA ligase</fullName>
        <ecNumber evidence="8">6.1.1.2</ecNumber>
    </recommendedName>
    <alternativeName>
        <fullName evidence="8">Tryptophanyl-tRNA synthetase</fullName>
        <shortName evidence="8">TrpRS</shortName>
    </alternativeName>
</protein>
<evidence type="ECO:0000313" key="10">
    <source>
        <dbReference type="EMBL" id="SFI85574.1"/>
    </source>
</evidence>
<comment type="subcellular location">
    <subcellularLocation>
        <location evidence="8">Cytoplasm</location>
    </subcellularLocation>
</comment>
<feature type="binding site" evidence="8">
    <location>
        <position position="137"/>
    </location>
    <ligand>
        <name>L-tryptophan</name>
        <dbReference type="ChEBI" id="CHEBI:57912"/>
    </ligand>
</feature>
<evidence type="ECO:0000313" key="11">
    <source>
        <dbReference type="Proteomes" id="UP000242763"/>
    </source>
</evidence>
<evidence type="ECO:0000256" key="4">
    <source>
        <dbReference type="ARBA" id="ARBA00022840"/>
    </source>
</evidence>